<sequence length="70" mass="8054">MSAERVWRYTPLETEKLGLCYFCLTLINEPICLGERQVFCLKAMYKSLYSCSCFTFDSSCSVGLKNDCFP</sequence>
<gene>
    <name evidence="1" type="ORF">llap_7189</name>
</gene>
<organism evidence="1 2">
    <name type="scientific">Limosa lapponica baueri</name>
    <dbReference type="NCBI Taxonomy" id="1758121"/>
    <lineage>
        <taxon>Eukaryota</taxon>
        <taxon>Metazoa</taxon>
        <taxon>Chordata</taxon>
        <taxon>Craniata</taxon>
        <taxon>Vertebrata</taxon>
        <taxon>Euteleostomi</taxon>
        <taxon>Archelosauria</taxon>
        <taxon>Archosauria</taxon>
        <taxon>Dinosauria</taxon>
        <taxon>Saurischia</taxon>
        <taxon>Theropoda</taxon>
        <taxon>Coelurosauria</taxon>
        <taxon>Aves</taxon>
        <taxon>Neognathae</taxon>
        <taxon>Neoaves</taxon>
        <taxon>Charadriiformes</taxon>
        <taxon>Scolopacidae</taxon>
        <taxon>Limosa</taxon>
    </lineage>
</organism>
<dbReference type="EMBL" id="KZ505987">
    <property type="protein sequence ID" value="PKU42514.1"/>
    <property type="molecule type" value="Genomic_DNA"/>
</dbReference>
<evidence type="ECO:0000313" key="1">
    <source>
        <dbReference type="EMBL" id="PKU42514.1"/>
    </source>
</evidence>
<evidence type="ECO:0000313" key="2">
    <source>
        <dbReference type="Proteomes" id="UP000233556"/>
    </source>
</evidence>
<dbReference type="AlphaFoldDB" id="A0A2I0U8W1"/>
<proteinExistence type="predicted"/>
<reference evidence="2" key="1">
    <citation type="submission" date="2017-11" db="EMBL/GenBank/DDBJ databases">
        <authorList>
            <person name="Lima N.C."/>
            <person name="Parody-Merino A.M."/>
            <person name="Battley P.F."/>
            <person name="Fidler A.E."/>
            <person name="Prosdocimi F."/>
        </authorList>
    </citation>
    <scope>NUCLEOTIDE SEQUENCE [LARGE SCALE GENOMIC DNA]</scope>
</reference>
<protein>
    <submittedName>
        <fullName evidence="1">Uncharacterized protein</fullName>
    </submittedName>
</protein>
<name>A0A2I0U8W1_LIMLA</name>
<accession>A0A2I0U8W1</accession>
<keyword evidence="2" id="KW-1185">Reference proteome</keyword>
<dbReference type="Proteomes" id="UP000233556">
    <property type="component" value="Unassembled WGS sequence"/>
</dbReference>
<reference evidence="2" key="2">
    <citation type="submission" date="2017-12" db="EMBL/GenBank/DDBJ databases">
        <title>Genome sequence of the Bar-tailed Godwit (Limosa lapponica baueri).</title>
        <authorList>
            <person name="Lima N.C.B."/>
            <person name="Parody-Merino A.M."/>
            <person name="Battley P.F."/>
            <person name="Fidler A.E."/>
            <person name="Prosdocimi F."/>
        </authorList>
    </citation>
    <scope>NUCLEOTIDE SEQUENCE [LARGE SCALE GENOMIC DNA]</scope>
</reference>